<dbReference type="PANTHER" id="PTHR48475">
    <property type="entry name" value="RIBONUCLEASE H"/>
    <property type="match status" value="1"/>
</dbReference>
<evidence type="ECO:0000256" key="5">
    <source>
        <dbReference type="ARBA" id="ARBA00022801"/>
    </source>
</evidence>
<evidence type="ECO:0000256" key="2">
    <source>
        <dbReference type="ARBA" id="ARBA00022695"/>
    </source>
</evidence>
<evidence type="ECO:0000313" key="9">
    <source>
        <dbReference type="Proteomes" id="UP000257109"/>
    </source>
</evidence>
<evidence type="ECO:0000259" key="7">
    <source>
        <dbReference type="Pfam" id="PF17917"/>
    </source>
</evidence>
<keyword evidence="2" id="KW-0548">Nucleotidyltransferase</keyword>
<sequence>MFPGKGQVHSKVHLSADCHMQPHIQTPSEEPENGVELGVSRSLRNGQTISRDTSRLVLTIPGKPLILYLTMLEESMGCVLGQQDASRKKEQATYYLNKKFTNCEQRYPRLERTYSALVWTAKRLRQYMLAQTTWLIAKMDPLKYIFAKPTLTRRIARWQMSLSDASPNYMAHSQDEHIINRVWIQVGRMDTLVRWSVELIGKQNRSSIGIPRRSMLSFLNQTRLLLHQ</sequence>
<dbReference type="GO" id="GO:0003964">
    <property type="term" value="F:RNA-directed DNA polymerase activity"/>
    <property type="evidence" value="ECO:0007669"/>
    <property type="project" value="UniProtKB-KW"/>
</dbReference>
<reference evidence="8" key="1">
    <citation type="submission" date="2018-05" db="EMBL/GenBank/DDBJ databases">
        <title>Draft genome of Mucuna pruriens seed.</title>
        <authorList>
            <person name="Nnadi N.E."/>
            <person name="Vos R."/>
            <person name="Hasami M.H."/>
            <person name="Devisetty U.K."/>
            <person name="Aguiy J.C."/>
        </authorList>
    </citation>
    <scope>NUCLEOTIDE SEQUENCE [LARGE SCALE GENOMIC DNA]</scope>
    <source>
        <strain evidence="8">JCA_2017</strain>
    </source>
</reference>
<evidence type="ECO:0000313" key="8">
    <source>
        <dbReference type="EMBL" id="RDY04541.1"/>
    </source>
</evidence>
<dbReference type="SUPFAM" id="SSF56672">
    <property type="entry name" value="DNA/RNA polymerases"/>
    <property type="match status" value="1"/>
</dbReference>
<dbReference type="InterPro" id="IPR041373">
    <property type="entry name" value="RT_RNaseH"/>
</dbReference>
<keyword evidence="6" id="KW-0695">RNA-directed DNA polymerase</keyword>
<dbReference type="GO" id="GO:0016787">
    <property type="term" value="F:hydrolase activity"/>
    <property type="evidence" value="ECO:0007669"/>
    <property type="project" value="UniProtKB-KW"/>
</dbReference>
<keyword evidence="1" id="KW-0808">Transferase</keyword>
<keyword evidence="5" id="KW-0378">Hydrolase</keyword>
<evidence type="ECO:0000256" key="3">
    <source>
        <dbReference type="ARBA" id="ARBA00022722"/>
    </source>
</evidence>
<keyword evidence="9" id="KW-1185">Reference proteome</keyword>
<comment type="caution">
    <text evidence="8">The sequence shown here is derived from an EMBL/GenBank/DDBJ whole genome shotgun (WGS) entry which is preliminary data.</text>
</comment>
<protein>
    <recommendedName>
        <fullName evidence="7">Reverse transcriptase RNase H-like domain-containing protein</fullName>
    </recommendedName>
</protein>
<proteinExistence type="predicted"/>
<dbReference type="Proteomes" id="UP000257109">
    <property type="component" value="Unassembled WGS sequence"/>
</dbReference>
<dbReference type="OrthoDB" id="1426770at2759"/>
<evidence type="ECO:0000256" key="1">
    <source>
        <dbReference type="ARBA" id="ARBA00022679"/>
    </source>
</evidence>
<feature type="non-terminal residue" evidence="8">
    <location>
        <position position="1"/>
    </location>
</feature>
<dbReference type="PANTHER" id="PTHR48475:SF1">
    <property type="entry name" value="RNASE H TYPE-1 DOMAIN-CONTAINING PROTEIN"/>
    <property type="match status" value="1"/>
</dbReference>
<dbReference type="EMBL" id="QJKJ01002056">
    <property type="protein sequence ID" value="RDY04541.1"/>
    <property type="molecule type" value="Genomic_DNA"/>
</dbReference>
<dbReference type="InterPro" id="IPR043502">
    <property type="entry name" value="DNA/RNA_pol_sf"/>
</dbReference>
<dbReference type="AlphaFoldDB" id="A0A371HP04"/>
<evidence type="ECO:0000256" key="4">
    <source>
        <dbReference type="ARBA" id="ARBA00022759"/>
    </source>
</evidence>
<name>A0A371HP04_MUCPR</name>
<accession>A0A371HP04</accession>
<keyword evidence="4" id="KW-0255">Endonuclease</keyword>
<evidence type="ECO:0000256" key="6">
    <source>
        <dbReference type="ARBA" id="ARBA00022918"/>
    </source>
</evidence>
<gene>
    <name evidence="8" type="ORF">CR513_11727</name>
</gene>
<dbReference type="GO" id="GO:0004519">
    <property type="term" value="F:endonuclease activity"/>
    <property type="evidence" value="ECO:0007669"/>
    <property type="project" value="UniProtKB-KW"/>
</dbReference>
<dbReference type="Pfam" id="PF17917">
    <property type="entry name" value="RT_RNaseH"/>
    <property type="match status" value="1"/>
</dbReference>
<keyword evidence="3" id="KW-0540">Nuclease</keyword>
<organism evidence="8 9">
    <name type="scientific">Mucuna pruriens</name>
    <name type="common">Velvet bean</name>
    <name type="synonym">Dolichos pruriens</name>
    <dbReference type="NCBI Taxonomy" id="157652"/>
    <lineage>
        <taxon>Eukaryota</taxon>
        <taxon>Viridiplantae</taxon>
        <taxon>Streptophyta</taxon>
        <taxon>Embryophyta</taxon>
        <taxon>Tracheophyta</taxon>
        <taxon>Spermatophyta</taxon>
        <taxon>Magnoliopsida</taxon>
        <taxon>eudicotyledons</taxon>
        <taxon>Gunneridae</taxon>
        <taxon>Pentapetalae</taxon>
        <taxon>rosids</taxon>
        <taxon>fabids</taxon>
        <taxon>Fabales</taxon>
        <taxon>Fabaceae</taxon>
        <taxon>Papilionoideae</taxon>
        <taxon>50 kb inversion clade</taxon>
        <taxon>NPAAA clade</taxon>
        <taxon>indigoferoid/millettioid clade</taxon>
        <taxon>Phaseoleae</taxon>
        <taxon>Mucuna</taxon>
    </lineage>
</organism>
<feature type="domain" description="Reverse transcriptase RNase H-like" evidence="7">
    <location>
        <begin position="61"/>
        <end position="163"/>
    </location>
</feature>